<dbReference type="AlphaFoldDB" id="K0R912"/>
<keyword evidence="3" id="KW-1185">Reference proteome</keyword>
<organism evidence="2 3">
    <name type="scientific">Thalassiosira oceanica</name>
    <name type="common">Marine diatom</name>
    <dbReference type="NCBI Taxonomy" id="159749"/>
    <lineage>
        <taxon>Eukaryota</taxon>
        <taxon>Sar</taxon>
        <taxon>Stramenopiles</taxon>
        <taxon>Ochrophyta</taxon>
        <taxon>Bacillariophyta</taxon>
        <taxon>Coscinodiscophyceae</taxon>
        <taxon>Thalassiosirophycidae</taxon>
        <taxon>Thalassiosirales</taxon>
        <taxon>Thalassiosiraceae</taxon>
        <taxon>Thalassiosira</taxon>
    </lineage>
</organism>
<name>K0R912_THAOC</name>
<protein>
    <recommendedName>
        <fullName evidence="4">Plastid lipid-associated protein/fibrillin conserved domain-containing protein</fullName>
    </recommendedName>
</protein>
<dbReference type="eggNOG" id="ENOG502SF5Q">
    <property type="taxonomic scope" value="Eukaryota"/>
</dbReference>
<feature type="signal peptide" evidence="1">
    <location>
        <begin position="1"/>
        <end position="26"/>
    </location>
</feature>
<sequence>MRARQQYVSGAMLGWLGITLTTEVGAFSTNPSGRSSGGTSLYQGRAKSDFYDVLDRPFELNEGSAQRNSLLKSITESEEGMQNPGRNFQSVAPGRWRVCYAPHMTFIAGIFGGELAVEYDLFNDGSMASHAKYEFPLLNLSGYLSVSGTYGSVNEQICRVDFDEAWIAMGQDAPYETIDDVPDSYSKAIIRNIGRQLFIEAWSVFPISYLDDDLIVFDFELLGTRICARKQL</sequence>
<evidence type="ECO:0008006" key="4">
    <source>
        <dbReference type="Google" id="ProtNLM"/>
    </source>
</evidence>
<accession>K0R912</accession>
<dbReference type="OrthoDB" id="523511at2759"/>
<keyword evidence="1" id="KW-0732">Signal</keyword>
<dbReference type="OMA" id="MTSHARY"/>
<reference evidence="2 3" key="1">
    <citation type="journal article" date="2012" name="Genome Biol.">
        <title>Genome and low-iron response of an oceanic diatom adapted to chronic iron limitation.</title>
        <authorList>
            <person name="Lommer M."/>
            <person name="Specht M."/>
            <person name="Roy A.S."/>
            <person name="Kraemer L."/>
            <person name="Andreson R."/>
            <person name="Gutowska M.A."/>
            <person name="Wolf J."/>
            <person name="Bergner S.V."/>
            <person name="Schilhabel M.B."/>
            <person name="Klostermeier U.C."/>
            <person name="Beiko R.G."/>
            <person name="Rosenstiel P."/>
            <person name="Hippler M."/>
            <person name="Laroche J."/>
        </authorList>
    </citation>
    <scope>NUCLEOTIDE SEQUENCE [LARGE SCALE GENOMIC DNA]</scope>
    <source>
        <strain evidence="2 3">CCMP1005</strain>
    </source>
</reference>
<dbReference type="Proteomes" id="UP000266841">
    <property type="component" value="Unassembled WGS sequence"/>
</dbReference>
<proteinExistence type="predicted"/>
<comment type="caution">
    <text evidence="2">The sequence shown here is derived from an EMBL/GenBank/DDBJ whole genome shotgun (WGS) entry which is preliminary data.</text>
</comment>
<gene>
    <name evidence="2" type="ORF">THAOC_36051</name>
</gene>
<evidence type="ECO:0000256" key="1">
    <source>
        <dbReference type="SAM" id="SignalP"/>
    </source>
</evidence>
<feature type="chain" id="PRO_5030172976" description="Plastid lipid-associated protein/fibrillin conserved domain-containing protein" evidence="1">
    <location>
        <begin position="27"/>
        <end position="232"/>
    </location>
</feature>
<evidence type="ECO:0000313" key="2">
    <source>
        <dbReference type="EMBL" id="EJK45336.1"/>
    </source>
</evidence>
<evidence type="ECO:0000313" key="3">
    <source>
        <dbReference type="Proteomes" id="UP000266841"/>
    </source>
</evidence>
<dbReference type="EMBL" id="AGNL01048594">
    <property type="protein sequence ID" value="EJK45336.1"/>
    <property type="molecule type" value="Genomic_DNA"/>
</dbReference>